<evidence type="ECO:0000259" key="11">
    <source>
        <dbReference type="Pfam" id="PF00370"/>
    </source>
</evidence>
<keyword evidence="8" id="KW-0067">ATP-binding</keyword>
<evidence type="ECO:0000259" key="12">
    <source>
        <dbReference type="Pfam" id="PF02782"/>
    </source>
</evidence>
<evidence type="ECO:0000256" key="10">
    <source>
        <dbReference type="ARBA" id="ARBA00052101"/>
    </source>
</evidence>
<name>A0A6J7FS68_9ZZZZ</name>
<dbReference type="PROSITE" id="PS00445">
    <property type="entry name" value="FGGY_KINASES_2"/>
    <property type="match status" value="1"/>
</dbReference>
<evidence type="ECO:0000256" key="8">
    <source>
        <dbReference type="ARBA" id="ARBA00022840"/>
    </source>
</evidence>
<evidence type="ECO:0000256" key="6">
    <source>
        <dbReference type="ARBA" id="ARBA00022777"/>
    </source>
</evidence>
<keyword evidence="6" id="KW-0418">Kinase</keyword>
<comment type="similarity">
    <text evidence="2">Belongs to the FGGY kinase family.</text>
</comment>
<keyword evidence="7" id="KW-0319">Glycerol metabolism</keyword>
<evidence type="ECO:0000256" key="2">
    <source>
        <dbReference type="ARBA" id="ARBA00009156"/>
    </source>
</evidence>
<evidence type="ECO:0000256" key="5">
    <source>
        <dbReference type="ARBA" id="ARBA00022741"/>
    </source>
</evidence>
<dbReference type="NCBIfam" id="NF000756">
    <property type="entry name" value="PRK00047.1"/>
    <property type="match status" value="1"/>
</dbReference>
<dbReference type="GO" id="GO:0006072">
    <property type="term" value="P:glycerol-3-phosphate metabolic process"/>
    <property type="evidence" value="ECO:0007669"/>
    <property type="project" value="InterPro"/>
</dbReference>
<dbReference type="InterPro" id="IPR018485">
    <property type="entry name" value="FGGY_C"/>
</dbReference>
<evidence type="ECO:0000256" key="1">
    <source>
        <dbReference type="ARBA" id="ARBA00005190"/>
    </source>
</evidence>
<dbReference type="InterPro" id="IPR005999">
    <property type="entry name" value="Glycerol_kin"/>
</dbReference>
<dbReference type="GO" id="GO:0005524">
    <property type="term" value="F:ATP binding"/>
    <property type="evidence" value="ECO:0007669"/>
    <property type="project" value="UniProtKB-KW"/>
</dbReference>
<evidence type="ECO:0000256" key="4">
    <source>
        <dbReference type="ARBA" id="ARBA00022679"/>
    </source>
</evidence>
<dbReference type="CDD" id="cd07769">
    <property type="entry name" value="ASKHA_NBD_FGGY_GK"/>
    <property type="match status" value="1"/>
</dbReference>
<dbReference type="Pfam" id="PF02782">
    <property type="entry name" value="FGGY_C"/>
    <property type="match status" value="1"/>
</dbReference>
<dbReference type="SUPFAM" id="SSF53067">
    <property type="entry name" value="Actin-like ATPase domain"/>
    <property type="match status" value="2"/>
</dbReference>
<dbReference type="NCBIfam" id="TIGR01311">
    <property type="entry name" value="glycerol_kin"/>
    <property type="match status" value="1"/>
</dbReference>
<dbReference type="PIRSF" id="PIRSF000538">
    <property type="entry name" value="GlpK"/>
    <property type="match status" value="1"/>
</dbReference>
<dbReference type="PANTHER" id="PTHR10196">
    <property type="entry name" value="SUGAR KINASE"/>
    <property type="match status" value="1"/>
</dbReference>
<dbReference type="GO" id="GO:0004370">
    <property type="term" value="F:glycerol kinase activity"/>
    <property type="evidence" value="ECO:0007669"/>
    <property type="project" value="UniProtKB-EC"/>
</dbReference>
<accession>A0A6J7FS68</accession>
<keyword evidence="5" id="KW-0547">Nucleotide-binding</keyword>
<comment type="pathway">
    <text evidence="1">Polyol metabolism; glycerol degradation via glycerol kinase pathway; sn-glycerol 3-phosphate from glycerol: step 1/1.</text>
</comment>
<dbReference type="EMBL" id="CAFBMJ010000014">
    <property type="protein sequence ID" value="CAB4894839.1"/>
    <property type="molecule type" value="Genomic_DNA"/>
</dbReference>
<dbReference type="GO" id="GO:0006071">
    <property type="term" value="P:glycerol metabolic process"/>
    <property type="evidence" value="ECO:0007669"/>
    <property type="project" value="UniProtKB-KW"/>
</dbReference>
<feature type="domain" description="Carbohydrate kinase FGGY N-terminal" evidence="11">
    <location>
        <begin position="4"/>
        <end position="253"/>
    </location>
</feature>
<evidence type="ECO:0000313" key="14">
    <source>
        <dbReference type="EMBL" id="CAB4962145.1"/>
    </source>
</evidence>
<evidence type="ECO:0000256" key="3">
    <source>
        <dbReference type="ARBA" id="ARBA00012099"/>
    </source>
</evidence>
<dbReference type="EC" id="2.7.1.30" evidence="3"/>
<feature type="domain" description="Carbohydrate kinase FGGY C-terminal" evidence="12">
    <location>
        <begin position="264"/>
        <end position="452"/>
    </location>
</feature>
<sequence>MSVVIAIDAGTTGVRSRAIFTDGRASVSSYREFPQYFPQPGWVEHDALEILSAVRQTLSDVIAQLATLPDAKIITIGITNQRETVVAWDKSTGVPFGRAIVWQDRRTADRCTELLPMLSTVRTTTGLVLDPYFSGSKVQWMIKSGQAPRSTDLAVGTIDSWIIWNLTGAQSFVTDPSNASRTMLFDINNMHWSEQLCNTFDVPLSSLPTVVPSSGRCGVTQRFTNSDNTADVNIPGGIPISGIAGDQQAALFGQACFDVGSSKNTYGTGSFVLMNIGTTCPPPTDGMLTTVAWDLGSGKPTYALEGSIFVTGSAIQWLRDGLNIIDNAAQVGPLAASVADSGGVVVVPAFTGLGSPWWDPHARGIICGITRGTSRAHIARAVVQSITFQTRDVVEAMVRATGVPLADMRVDGGAAVMDMMLQMQADQLGVTVVRPKDLETTALGAAYLAGLAEGVWPTLASITESWHLDRTFTPEPSATSASEYSQWSRAIQRSLNWTANSH</sequence>
<dbReference type="InterPro" id="IPR000577">
    <property type="entry name" value="Carb_kinase_FGGY"/>
</dbReference>
<dbReference type="AlphaFoldDB" id="A0A6J7FS68"/>
<dbReference type="InterPro" id="IPR043129">
    <property type="entry name" value="ATPase_NBD"/>
</dbReference>
<organism evidence="13">
    <name type="scientific">freshwater metagenome</name>
    <dbReference type="NCBI Taxonomy" id="449393"/>
    <lineage>
        <taxon>unclassified sequences</taxon>
        <taxon>metagenomes</taxon>
        <taxon>ecological metagenomes</taxon>
    </lineage>
</organism>
<dbReference type="EMBL" id="CAFBNR010000025">
    <property type="protein sequence ID" value="CAB4962145.1"/>
    <property type="molecule type" value="Genomic_DNA"/>
</dbReference>
<evidence type="ECO:0000256" key="9">
    <source>
        <dbReference type="ARBA" id="ARBA00043149"/>
    </source>
</evidence>
<dbReference type="PANTHER" id="PTHR10196:SF69">
    <property type="entry name" value="GLYCEROL KINASE"/>
    <property type="match status" value="1"/>
</dbReference>
<dbReference type="GO" id="GO:0005829">
    <property type="term" value="C:cytosol"/>
    <property type="evidence" value="ECO:0007669"/>
    <property type="project" value="TreeGrafter"/>
</dbReference>
<reference evidence="13" key="1">
    <citation type="submission" date="2020-05" db="EMBL/GenBank/DDBJ databases">
        <authorList>
            <person name="Chiriac C."/>
            <person name="Salcher M."/>
            <person name="Ghai R."/>
            <person name="Kavagutti S V."/>
        </authorList>
    </citation>
    <scope>NUCLEOTIDE SEQUENCE</scope>
</reference>
<protein>
    <recommendedName>
        <fullName evidence="3">glycerol kinase</fullName>
        <ecNumber evidence="3">2.7.1.30</ecNumber>
    </recommendedName>
    <alternativeName>
        <fullName evidence="9">ATP:glycerol 3-phosphotransferase</fullName>
    </alternativeName>
</protein>
<dbReference type="InterPro" id="IPR018483">
    <property type="entry name" value="Carb_kinase_FGGY_CS"/>
</dbReference>
<evidence type="ECO:0000256" key="7">
    <source>
        <dbReference type="ARBA" id="ARBA00022798"/>
    </source>
</evidence>
<dbReference type="Gene3D" id="3.30.420.40">
    <property type="match status" value="2"/>
</dbReference>
<proteinExistence type="inferred from homology"/>
<comment type="catalytic activity">
    <reaction evidence="10">
        <text>glycerol + ATP = sn-glycerol 3-phosphate + ADP + H(+)</text>
        <dbReference type="Rhea" id="RHEA:21644"/>
        <dbReference type="ChEBI" id="CHEBI:15378"/>
        <dbReference type="ChEBI" id="CHEBI:17754"/>
        <dbReference type="ChEBI" id="CHEBI:30616"/>
        <dbReference type="ChEBI" id="CHEBI:57597"/>
        <dbReference type="ChEBI" id="CHEBI:456216"/>
        <dbReference type="EC" id="2.7.1.30"/>
    </reaction>
</comment>
<gene>
    <name evidence="13" type="ORF">UFOPK3573_00328</name>
    <name evidence="14" type="ORF">UFOPK3879_00685</name>
</gene>
<dbReference type="Pfam" id="PF00370">
    <property type="entry name" value="FGGY_N"/>
    <property type="match status" value="1"/>
</dbReference>
<dbReference type="FunFam" id="3.30.420.40:FF:000007">
    <property type="entry name" value="Glycerol kinase"/>
    <property type="match status" value="1"/>
</dbReference>
<dbReference type="InterPro" id="IPR018484">
    <property type="entry name" value="FGGY_N"/>
</dbReference>
<evidence type="ECO:0000313" key="13">
    <source>
        <dbReference type="EMBL" id="CAB4894839.1"/>
    </source>
</evidence>
<keyword evidence="4" id="KW-0808">Transferase</keyword>